<organism evidence="2 3">
    <name type="scientific">Anopheles maculatus</name>
    <dbReference type="NCBI Taxonomy" id="74869"/>
    <lineage>
        <taxon>Eukaryota</taxon>
        <taxon>Metazoa</taxon>
        <taxon>Ecdysozoa</taxon>
        <taxon>Arthropoda</taxon>
        <taxon>Hexapoda</taxon>
        <taxon>Insecta</taxon>
        <taxon>Pterygota</taxon>
        <taxon>Neoptera</taxon>
        <taxon>Endopterygota</taxon>
        <taxon>Diptera</taxon>
        <taxon>Nematocera</taxon>
        <taxon>Culicoidea</taxon>
        <taxon>Culicidae</taxon>
        <taxon>Anophelinae</taxon>
        <taxon>Anopheles</taxon>
        <taxon>Anopheles maculatus group</taxon>
    </lineage>
</organism>
<keyword evidence="1" id="KW-0812">Transmembrane</keyword>
<dbReference type="AlphaFoldDB" id="A0A182SSB6"/>
<dbReference type="EnsemblMetazoa" id="AMAM012413-RA">
    <property type="protein sequence ID" value="AMAM012413-PA"/>
    <property type="gene ID" value="AMAM012413"/>
</dbReference>
<keyword evidence="1" id="KW-0472">Membrane</keyword>
<evidence type="ECO:0000313" key="2">
    <source>
        <dbReference type="EnsemblMetazoa" id="AMAM012413-PA"/>
    </source>
</evidence>
<name>A0A182SSB6_9DIPT</name>
<protein>
    <submittedName>
        <fullName evidence="2">Uncharacterized protein</fullName>
    </submittedName>
</protein>
<evidence type="ECO:0000256" key="1">
    <source>
        <dbReference type="SAM" id="Phobius"/>
    </source>
</evidence>
<sequence>MGYDLARFQGDVDEELICPICSGVLEEPLQVSNRTSGAGVCGLTFSHGGICILLNLLVFWFCCVAVFRSHSSQTQRLMVGRFTEGKVNAIFGNFLLAVDRWM</sequence>
<dbReference type="VEuPathDB" id="VectorBase:AMAM012413"/>
<keyword evidence="1" id="KW-1133">Transmembrane helix</keyword>
<reference evidence="3" key="1">
    <citation type="submission" date="2013-09" db="EMBL/GenBank/DDBJ databases">
        <title>The Genome Sequence of Anopheles maculatus species B.</title>
        <authorList>
            <consortium name="The Broad Institute Genomics Platform"/>
            <person name="Neafsey D.E."/>
            <person name="Besansky N."/>
            <person name="Howell P."/>
            <person name="Walton C."/>
            <person name="Young S.K."/>
            <person name="Zeng Q."/>
            <person name="Gargeya S."/>
            <person name="Fitzgerald M."/>
            <person name="Haas B."/>
            <person name="Abouelleil A."/>
            <person name="Allen A.W."/>
            <person name="Alvarado L."/>
            <person name="Arachchi H.M."/>
            <person name="Berlin A.M."/>
            <person name="Chapman S.B."/>
            <person name="Gainer-Dewar J."/>
            <person name="Goldberg J."/>
            <person name="Griggs A."/>
            <person name="Gujja S."/>
            <person name="Hansen M."/>
            <person name="Howarth C."/>
            <person name="Imamovic A."/>
            <person name="Ireland A."/>
            <person name="Larimer J."/>
            <person name="McCowan C."/>
            <person name="Murphy C."/>
            <person name="Pearson M."/>
            <person name="Poon T.W."/>
            <person name="Priest M."/>
            <person name="Roberts A."/>
            <person name="Saif S."/>
            <person name="Shea T."/>
            <person name="Sisk P."/>
            <person name="Sykes S."/>
            <person name="Wortman J."/>
            <person name="Nusbaum C."/>
            <person name="Birren B."/>
        </authorList>
    </citation>
    <scope>NUCLEOTIDE SEQUENCE [LARGE SCALE GENOMIC DNA]</scope>
    <source>
        <strain evidence="3">maculatus3</strain>
    </source>
</reference>
<accession>A0A182SSB6</accession>
<dbReference type="SUPFAM" id="SSF57850">
    <property type="entry name" value="RING/U-box"/>
    <property type="match status" value="1"/>
</dbReference>
<reference evidence="2" key="2">
    <citation type="submission" date="2020-05" db="UniProtKB">
        <authorList>
            <consortium name="EnsemblMetazoa"/>
        </authorList>
    </citation>
    <scope>IDENTIFICATION</scope>
    <source>
        <strain evidence="2">maculatus3</strain>
    </source>
</reference>
<dbReference type="Proteomes" id="UP000075901">
    <property type="component" value="Unassembled WGS sequence"/>
</dbReference>
<feature type="transmembrane region" description="Helical" evidence="1">
    <location>
        <begin position="45"/>
        <end position="67"/>
    </location>
</feature>
<proteinExistence type="predicted"/>
<keyword evidence="3" id="KW-1185">Reference proteome</keyword>
<evidence type="ECO:0000313" key="3">
    <source>
        <dbReference type="Proteomes" id="UP000075901"/>
    </source>
</evidence>